<dbReference type="SMART" id="SM00978">
    <property type="entry name" value="Tim44"/>
    <property type="match status" value="1"/>
</dbReference>
<dbReference type="Proteomes" id="UP000189701">
    <property type="component" value="Unplaced"/>
</dbReference>
<evidence type="ECO:0000313" key="10">
    <source>
        <dbReference type="Proteomes" id="UP000189701"/>
    </source>
</evidence>
<dbReference type="STRING" id="4096.A0A1U7WMI8"/>
<evidence type="ECO:0000256" key="4">
    <source>
        <dbReference type="ARBA" id="ARBA00022946"/>
    </source>
</evidence>
<dbReference type="eggNOG" id="KOG2580">
    <property type="taxonomic scope" value="Eukaryota"/>
</dbReference>
<proteinExistence type="inferred from homology"/>
<evidence type="ECO:0000256" key="5">
    <source>
        <dbReference type="ARBA" id="ARBA00023128"/>
    </source>
</evidence>
<dbReference type="RefSeq" id="XP_009775475.1">
    <property type="nucleotide sequence ID" value="XM_009777173.1"/>
</dbReference>
<evidence type="ECO:0000256" key="2">
    <source>
        <dbReference type="ARBA" id="ARBA00009597"/>
    </source>
</evidence>
<dbReference type="AlphaFoldDB" id="A0A1U7WMI8"/>
<comment type="similarity">
    <text evidence="2">Belongs to the Tim44 family.</text>
</comment>
<dbReference type="PANTHER" id="PTHR10721:SF1">
    <property type="entry name" value="MITOCHONDRIAL IMPORT INNER MEMBRANE TRANSLOCASE SUBUNIT TIM44"/>
    <property type="match status" value="1"/>
</dbReference>
<evidence type="ECO:0000256" key="1">
    <source>
        <dbReference type="ARBA" id="ARBA00004273"/>
    </source>
</evidence>
<dbReference type="InterPro" id="IPR007379">
    <property type="entry name" value="Tim44-like_dom"/>
</dbReference>
<dbReference type="OrthoDB" id="10265990at2759"/>
<keyword evidence="3" id="KW-0999">Mitochondrion inner membrane</keyword>
<dbReference type="SUPFAM" id="SSF54427">
    <property type="entry name" value="NTF2-like"/>
    <property type="match status" value="1"/>
</dbReference>
<organism evidence="10 11">
    <name type="scientific">Nicotiana sylvestris</name>
    <name type="common">Wood tobacco</name>
    <name type="synonym">South American tobacco</name>
    <dbReference type="NCBI Taxonomy" id="4096"/>
    <lineage>
        <taxon>Eukaryota</taxon>
        <taxon>Viridiplantae</taxon>
        <taxon>Streptophyta</taxon>
        <taxon>Embryophyta</taxon>
        <taxon>Tracheophyta</taxon>
        <taxon>Spermatophyta</taxon>
        <taxon>Magnoliopsida</taxon>
        <taxon>eudicotyledons</taxon>
        <taxon>Gunneridae</taxon>
        <taxon>Pentapetalae</taxon>
        <taxon>asterids</taxon>
        <taxon>lamiids</taxon>
        <taxon>Solanales</taxon>
        <taxon>Solanaceae</taxon>
        <taxon>Nicotianoideae</taxon>
        <taxon>Nicotianeae</taxon>
        <taxon>Nicotiana</taxon>
    </lineage>
</organism>
<name>A0A1U7WMI8_NICSY</name>
<evidence type="ECO:0000256" key="3">
    <source>
        <dbReference type="ARBA" id="ARBA00022792"/>
    </source>
</evidence>
<feature type="compositionally biased region" description="Polar residues" evidence="8">
    <location>
        <begin position="130"/>
        <end position="162"/>
    </location>
</feature>
<feature type="domain" description="Tim44-like" evidence="9">
    <location>
        <begin position="303"/>
        <end position="446"/>
    </location>
</feature>
<keyword evidence="5" id="KW-0496">Mitochondrion</keyword>
<reference evidence="10" key="1">
    <citation type="journal article" date="2013" name="Genome Biol.">
        <title>Reference genomes and transcriptomes of Nicotiana sylvestris and Nicotiana tomentosiformis.</title>
        <authorList>
            <person name="Sierro N."/>
            <person name="Battey J.N."/>
            <person name="Ouadi S."/>
            <person name="Bovet L."/>
            <person name="Goepfert S."/>
            <person name="Bakaher N."/>
            <person name="Peitsch M.C."/>
            <person name="Ivanov N.V."/>
        </authorList>
    </citation>
    <scope>NUCLEOTIDE SEQUENCE [LARGE SCALE GENOMIC DNA]</scope>
</reference>
<keyword evidence="10" id="KW-1185">Reference proteome</keyword>
<dbReference type="PANTHER" id="PTHR10721">
    <property type="entry name" value="MITOCHONDRIAL IMPORT INNER MEMBRANE TRANSLOCASE SUBUNIT TIM44"/>
    <property type="match status" value="1"/>
</dbReference>
<keyword evidence="6" id="KW-0472">Membrane</keyword>
<dbReference type="InterPro" id="IPR039544">
    <property type="entry name" value="Tim44-like"/>
</dbReference>
<evidence type="ECO:0000256" key="7">
    <source>
        <dbReference type="SAM" id="Coils"/>
    </source>
</evidence>
<evidence type="ECO:0000256" key="6">
    <source>
        <dbReference type="ARBA" id="ARBA00023136"/>
    </source>
</evidence>
<feature type="region of interest" description="Disordered" evidence="8">
    <location>
        <begin position="117"/>
        <end position="162"/>
    </location>
</feature>
<dbReference type="GO" id="GO:0005743">
    <property type="term" value="C:mitochondrial inner membrane"/>
    <property type="evidence" value="ECO:0007669"/>
    <property type="project" value="UniProtKB-SubCell"/>
</dbReference>
<protein>
    <submittedName>
        <fullName evidence="11">Mitochondrial import inner membrane translocase subunit TIM44-2-like</fullName>
    </submittedName>
</protein>
<feature type="coiled-coil region" evidence="7">
    <location>
        <begin position="60"/>
        <end position="87"/>
    </location>
</feature>
<dbReference type="Gene3D" id="3.10.450.240">
    <property type="match status" value="1"/>
</dbReference>
<reference evidence="11" key="2">
    <citation type="submission" date="2025-08" db="UniProtKB">
        <authorList>
            <consortium name="RefSeq"/>
        </authorList>
    </citation>
    <scope>IDENTIFICATION</scope>
    <source>
        <tissue evidence="11">Leaf</tissue>
    </source>
</reference>
<evidence type="ECO:0000313" key="11">
    <source>
        <dbReference type="RefSeq" id="XP_009775475.1"/>
    </source>
</evidence>
<keyword evidence="4" id="KW-0809">Transit peptide</keyword>
<dbReference type="GO" id="GO:0030150">
    <property type="term" value="P:protein import into mitochondrial matrix"/>
    <property type="evidence" value="ECO:0007669"/>
    <property type="project" value="TreeGrafter"/>
</dbReference>
<keyword evidence="7" id="KW-0175">Coiled coil</keyword>
<evidence type="ECO:0000259" key="9">
    <source>
        <dbReference type="SMART" id="SM00978"/>
    </source>
</evidence>
<sequence>MASRKLVRDWFVYKNPSFRRILVPPQQVVRLIGAERYVGIRPYTVFNEFSKQVRGEVYRNQEFQRSVKQLKEKAEELKGVKEDFKTRMKQTTGTLYKHVDGVWMEAEATTKKVKDSFGVGKQEARGSSGHYDTSSPNIKESSESASAKNQQEQQSGSSDSAETVFSKVKSAASSKVSPFFQKIKEAKPVGFAKKGYDIILDELKGTPRGTRKHLEYSAPIQETSSNFERSTRTDVVVLPSKQSKWNKEWETFKEKMQGHPLSTSFTLILNIIEDIRERIETSDNPVVHKLQDMCANMDGESSAAMSIKEIYSRDPSFSLPVFVDEVQEVIRPVLNAFFKGDTEVLKKYCSKEEIERCKAEHQAFDSQGIIFDNKILHVSDIEVREKKMMGDSPLIILGFKTQQVYCIRDKLGSIKEGGKDTIHIVHYAWAMQLGEDRVWRLREMQQFGVAALI</sequence>
<dbReference type="InterPro" id="IPR032710">
    <property type="entry name" value="NTF2-like_dom_sf"/>
</dbReference>
<evidence type="ECO:0000256" key="8">
    <source>
        <dbReference type="SAM" id="MobiDB-lite"/>
    </source>
</evidence>
<dbReference type="GO" id="GO:0051087">
    <property type="term" value="F:protein-folding chaperone binding"/>
    <property type="evidence" value="ECO:0007669"/>
    <property type="project" value="TreeGrafter"/>
</dbReference>
<comment type="subcellular location">
    <subcellularLocation>
        <location evidence="1">Mitochondrion inner membrane</location>
    </subcellularLocation>
</comment>
<gene>
    <name evidence="11" type="primary">LOC104225396</name>
</gene>
<accession>A0A1U7WMI8</accession>
<dbReference type="Pfam" id="PF04280">
    <property type="entry name" value="Tim44"/>
    <property type="match status" value="1"/>
</dbReference>